<dbReference type="GO" id="GO:0005549">
    <property type="term" value="F:odorant binding"/>
    <property type="evidence" value="ECO:0007669"/>
    <property type="project" value="InterPro"/>
</dbReference>
<reference evidence="11" key="1">
    <citation type="submission" date="2021-12" db="EMBL/GenBank/DDBJ databases">
        <authorList>
            <person name="Martin H S."/>
        </authorList>
    </citation>
    <scope>NUCLEOTIDE SEQUENCE</scope>
</reference>
<evidence type="ECO:0000256" key="1">
    <source>
        <dbReference type="ARBA" id="ARBA00004651"/>
    </source>
</evidence>
<organism evidence="11 12">
    <name type="scientific">Brenthis ino</name>
    <name type="common">lesser marbled fritillary</name>
    <dbReference type="NCBI Taxonomy" id="405034"/>
    <lineage>
        <taxon>Eukaryota</taxon>
        <taxon>Metazoa</taxon>
        <taxon>Ecdysozoa</taxon>
        <taxon>Arthropoda</taxon>
        <taxon>Hexapoda</taxon>
        <taxon>Insecta</taxon>
        <taxon>Pterygota</taxon>
        <taxon>Neoptera</taxon>
        <taxon>Endopterygota</taxon>
        <taxon>Lepidoptera</taxon>
        <taxon>Glossata</taxon>
        <taxon>Ditrysia</taxon>
        <taxon>Papilionoidea</taxon>
        <taxon>Nymphalidae</taxon>
        <taxon>Heliconiinae</taxon>
        <taxon>Argynnini</taxon>
        <taxon>Brenthis</taxon>
    </lineage>
</organism>
<keyword evidence="2" id="KW-1003">Cell membrane</keyword>
<keyword evidence="9" id="KW-0807">Transducer</keyword>
<keyword evidence="7 10" id="KW-0472">Membrane</keyword>
<evidence type="ECO:0000256" key="9">
    <source>
        <dbReference type="ARBA" id="ARBA00023224"/>
    </source>
</evidence>
<evidence type="ECO:0000256" key="10">
    <source>
        <dbReference type="SAM" id="Phobius"/>
    </source>
</evidence>
<feature type="transmembrane region" description="Helical" evidence="10">
    <location>
        <begin position="60"/>
        <end position="79"/>
    </location>
</feature>
<evidence type="ECO:0000256" key="5">
    <source>
        <dbReference type="ARBA" id="ARBA00022725"/>
    </source>
</evidence>
<gene>
    <name evidence="11" type="ORF">BINO364_LOCUS2081</name>
</gene>
<dbReference type="InterPro" id="IPR004117">
    <property type="entry name" value="7tm6_olfct_rcpt"/>
</dbReference>
<dbReference type="AlphaFoldDB" id="A0A8J9VNW1"/>
<dbReference type="OrthoDB" id="6597368at2759"/>
<dbReference type="Proteomes" id="UP000838878">
    <property type="component" value="Chromosome 10"/>
</dbReference>
<keyword evidence="3" id="KW-0716">Sensory transduction</keyword>
<evidence type="ECO:0000256" key="8">
    <source>
        <dbReference type="ARBA" id="ARBA00023170"/>
    </source>
</evidence>
<feature type="transmembrane region" description="Helical" evidence="10">
    <location>
        <begin position="148"/>
        <end position="168"/>
    </location>
</feature>
<evidence type="ECO:0000256" key="6">
    <source>
        <dbReference type="ARBA" id="ARBA00022989"/>
    </source>
</evidence>
<dbReference type="GO" id="GO:0005886">
    <property type="term" value="C:plasma membrane"/>
    <property type="evidence" value="ECO:0007669"/>
    <property type="project" value="UniProtKB-SubCell"/>
</dbReference>
<dbReference type="EMBL" id="OV170230">
    <property type="protein sequence ID" value="CAH0715107.1"/>
    <property type="molecule type" value="Genomic_DNA"/>
</dbReference>
<dbReference type="Pfam" id="PF02949">
    <property type="entry name" value="7tm_6"/>
    <property type="match status" value="1"/>
</dbReference>
<feature type="transmembrane region" description="Helical" evidence="10">
    <location>
        <begin position="91"/>
        <end position="109"/>
    </location>
</feature>
<keyword evidence="6 10" id="KW-1133">Transmembrane helix</keyword>
<accession>A0A8J9VNW1</accession>
<name>A0A8J9VNW1_9NEOP</name>
<evidence type="ECO:0000256" key="2">
    <source>
        <dbReference type="ARBA" id="ARBA00022475"/>
    </source>
</evidence>
<dbReference type="GO" id="GO:0004984">
    <property type="term" value="F:olfactory receptor activity"/>
    <property type="evidence" value="ECO:0007669"/>
    <property type="project" value="InterPro"/>
</dbReference>
<evidence type="ECO:0000256" key="7">
    <source>
        <dbReference type="ARBA" id="ARBA00023136"/>
    </source>
</evidence>
<evidence type="ECO:0000313" key="12">
    <source>
        <dbReference type="Proteomes" id="UP000838878"/>
    </source>
</evidence>
<keyword evidence="4 10" id="KW-0812">Transmembrane</keyword>
<keyword evidence="12" id="KW-1185">Reference proteome</keyword>
<keyword evidence="5" id="KW-0552">Olfaction</keyword>
<feature type="non-terminal residue" evidence="11">
    <location>
        <position position="184"/>
    </location>
</feature>
<dbReference type="PANTHER" id="PTHR21137:SF35">
    <property type="entry name" value="ODORANT RECEPTOR 19A-RELATED"/>
    <property type="match status" value="1"/>
</dbReference>
<evidence type="ECO:0000256" key="3">
    <source>
        <dbReference type="ARBA" id="ARBA00022606"/>
    </source>
</evidence>
<comment type="subcellular location">
    <subcellularLocation>
        <location evidence="1">Cell membrane</location>
        <topology evidence="1">Multi-pass membrane protein</topology>
    </subcellularLocation>
</comment>
<dbReference type="PANTHER" id="PTHR21137">
    <property type="entry name" value="ODORANT RECEPTOR"/>
    <property type="match status" value="1"/>
</dbReference>
<keyword evidence="8" id="KW-0675">Receptor</keyword>
<dbReference type="GO" id="GO:0007165">
    <property type="term" value="P:signal transduction"/>
    <property type="evidence" value="ECO:0007669"/>
    <property type="project" value="UniProtKB-KW"/>
</dbReference>
<sequence length="184" mass="21370">MIFIRTELELLRKDCQILFGTEENPISQDESRARLEKCHKRHNDLLTCVRLFDSCLSPVMLLYVVMCSSMLCATAYQFTIETSTMQKVITAEFLIFAVAQLFMYCWYSNDVFYVSKDLTLGPYESIWWTRTLSEQRDINILAEQLNKILIFSAGPFTSITVTSFINILKGAYSYYTLLSQSQEH</sequence>
<evidence type="ECO:0000256" key="4">
    <source>
        <dbReference type="ARBA" id="ARBA00022692"/>
    </source>
</evidence>
<evidence type="ECO:0000313" key="11">
    <source>
        <dbReference type="EMBL" id="CAH0715107.1"/>
    </source>
</evidence>
<protein>
    <submittedName>
        <fullName evidence="11">Uncharacterized protein</fullName>
    </submittedName>
</protein>
<proteinExistence type="predicted"/>